<dbReference type="MGI" id="MGI:5433903">
    <property type="gene designation" value="Gm21739"/>
</dbReference>
<evidence type="ECO:0000313" key="10">
    <source>
        <dbReference type="Ensembl" id="ENSMUSP00000159677.1"/>
    </source>
</evidence>
<protein>
    <submittedName>
        <fullName evidence="11">Predicted gene 28891</fullName>
    </submittedName>
    <submittedName>
        <fullName evidence="7">Predicted gene, 20792</fullName>
    </submittedName>
    <submittedName>
        <fullName evidence="5">Predicted gene, 20837</fullName>
    </submittedName>
    <submittedName>
        <fullName evidence="10">Predicted gene, 20838</fullName>
    </submittedName>
    <submittedName>
        <fullName evidence="9">Predicted gene, 21256</fullName>
    </submittedName>
    <submittedName>
        <fullName evidence="8">Predicted gene, 21739</fullName>
    </submittedName>
    <submittedName>
        <fullName evidence="12">Predicted gene, 21861</fullName>
    </submittedName>
    <submittedName>
        <fullName evidence="6">Predicted gene, 57478</fullName>
    </submittedName>
</protein>
<dbReference type="PaxDb" id="10090-ENSMUSP00000139688"/>
<dbReference type="UCSC" id="uc029xtf.1">
    <property type="organism name" value="mouse"/>
</dbReference>
<gene>
    <name evidence="7" type="primary">Gm20792</name>
    <name evidence="5" type="synonym">Gm20837</name>
    <name evidence="10" type="synonym">Gm20838</name>
    <name evidence="9" type="synonym">Gm21256</name>
    <name evidence="8" type="synonym">Gm21739</name>
    <name evidence="12" type="synonym">Gm21861</name>
    <name evidence="11" type="synonym">Gm28891</name>
    <name evidence="6" type="synonym">Gm57478</name>
</gene>
<dbReference type="Ensembl" id="ENSMUST00000249304.1">
    <property type="protein sequence ID" value="ENSMUSP00000159679.1"/>
    <property type="gene ID" value="ENSMUSG00000096626.8"/>
</dbReference>
<sequence length="188" mass="22176">MRKMALKKLKVIPKESYLLLLDFDDEDDDIKVSEEALSEVKSPAFDKNENISPQAEADEDMGDEVDSMLDKSEDDIYKTLHIKRKWMETYVKESFKGRNQKLERFCKMNERERKNINNKFCEQYITTFQKSYMDVQKFNEEKEKSVNSCQKEQQALKLSKCSQNQTLEAGKEMHEKSMEVLMNLGTKN</sequence>
<dbReference type="PhylomeDB" id="A0A087WP97"/>
<accession>A0A087WP97</accession>
<dbReference type="GeneTree" id="ENSGT00390000000062"/>
<dbReference type="MGI" id="MGI:5434194">
    <property type="gene designation" value="Gm20838"/>
</dbReference>
<dbReference type="Proteomes" id="UP000000589">
    <property type="component" value="Chromosome Y"/>
</dbReference>
<evidence type="ECO:0000256" key="3">
    <source>
        <dbReference type="SAM" id="MobiDB-lite"/>
    </source>
</evidence>
<reference evidence="5" key="3">
    <citation type="submission" date="2025-05" db="UniProtKB">
        <authorList>
            <consortium name="Ensembl"/>
        </authorList>
    </citation>
    <scope>IDENTIFICATION</scope>
    <source>
        <strain evidence="5">C57BL/6J</strain>
    </source>
</reference>
<dbReference type="AlphaFoldDB" id="A0A087WP97"/>
<dbReference type="PANTHER" id="PTHR19368:SF10">
    <property type="entry name" value="EG546282 PROTEIN-RELATED"/>
    <property type="match status" value="1"/>
</dbReference>
<feature type="region of interest" description="Disordered" evidence="3">
    <location>
        <begin position="42"/>
        <end position="62"/>
    </location>
</feature>
<dbReference type="Ensembl" id="ENSMUST00000249301.1">
    <property type="protein sequence ID" value="ENSMUSP00000159676.1"/>
    <property type="gene ID" value="ENSMUSG00000094782.8"/>
</dbReference>
<evidence type="ECO:0000313" key="6">
    <source>
        <dbReference type="Ensembl" id="ENSMUSP00000159666.1"/>
    </source>
</evidence>
<feature type="domain" description="XLR/SYCP3/FAM9" evidence="4">
    <location>
        <begin position="78"/>
        <end position="186"/>
    </location>
</feature>
<dbReference type="Ensembl" id="ENSMUST00000190558.7">
    <property type="protein sequence ID" value="ENSMUSP00000139688.2"/>
    <property type="gene ID" value="ENSMUSG00000096178.8"/>
</dbReference>
<dbReference type="PANTHER" id="PTHR19368">
    <property type="entry name" value="XLR/SCP3/FAM9"/>
    <property type="match status" value="1"/>
</dbReference>
<proteinExistence type="inferred from homology"/>
<dbReference type="MGI" id="MGI:5434193">
    <property type="gene designation" value="Gm20837"/>
</dbReference>
<evidence type="ECO:0000259" key="4">
    <source>
        <dbReference type="Pfam" id="PF04803"/>
    </source>
</evidence>
<evidence type="ECO:0000313" key="5">
    <source>
        <dbReference type="Ensembl" id="ENSMUSP00000139688.2"/>
    </source>
</evidence>
<evidence type="ECO:0000313" key="13">
    <source>
        <dbReference type="Proteomes" id="UP000000589"/>
    </source>
</evidence>
<dbReference type="VEuPathDB" id="HostDB:ENSMUSG00000096178"/>
<dbReference type="Bgee" id="ENSMUSG00000096178">
    <property type="expression patterns" value="Expressed in embryonic cell in blastocyst and 2 other cell types or tissues"/>
</dbReference>
<evidence type="ECO:0000313" key="7">
    <source>
        <dbReference type="Ensembl" id="ENSMUSP00000159667.1"/>
    </source>
</evidence>
<reference evidence="5" key="2">
    <citation type="journal article" date="2011" name="PLoS Biol.">
        <title>Modernizing reference genome assemblies.</title>
        <authorList>
            <person name="Church D.M."/>
            <person name="Schneider V.A."/>
            <person name="Graves T."/>
            <person name="Auger K."/>
            <person name="Cunningham F."/>
            <person name="Bouk N."/>
            <person name="Chen H.C."/>
            <person name="Agarwala R."/>
            <person name="McLaren W.M."/>
            <person name="Ritchie G.R."/>
            <person name="Albracht D."/>
            <person name="Kremitzki M."/>
            <person name="Rock S."/>
            <person name="Kotkiewicz H."/>
            <person name="Kremitzki C."/>
            <person name="Wollam A."/>
            <person name="Trani L."/>
            <person name="Fulton L."/>
            <person name="Fulton R."/>
            <person name="Matthews L."/>
            <person name="Whitehead S."/>
            <person name="Chow W."/>
            <person name="Torrance J."/>
            <person name="Dunn M."/>
            <person name="Harden G."/>
            <person name="Threadgold G."/>
            <person name="Wood J."/>
            <person name="Collins J."/>
            <person name="Heath P."/>
            <person name="Griffiths G."/>
            <person name="Pelan S."/>
            <person name="Grafham D."/>
            <person name="Eichler E.E."/>
            <person name="Weinstock G."/>
            <person name="Mardis E.R."/>
            <person name="Wilson R.K."/>
            <person name="Howe K."/>
            <person name="Flicek P."/>
            <person name="Hubbard T."/>
        </authorList>
    </citation>
    <scope>NUCLEOTIDE SEQUENCE [LARGE SCALE GENOMIC DNA]</scope>
    <source>
        <strain evidence="5">C57BL/6J</strain>
    </source>
</reference>
<evidence type="ECO:0000256" key="1">
    <source>
        <dbReference type="ARBA" id="ARBA00010283"/>
    </source>
</evidence>
<dbReference type="Pfam" id="PF04803">
    <property type="entry name" value="Cor1"/>
    <property type="match status" value="1"/>
</dbReference>
<dbReference type="Ensembl" id="ENSMUST00000249300.1">
    <property type="protein sequence ID" value="ENSMUSP00000159675.1"/>
    <property type="gene ID" value="ENSMUSG00000094181.8"/>
</dbReference>
<organism evidence="5 13">
    <name type="scientific">Mus musculus</name>
    <name type="common">Mouse</name>
    <dbReference type="NCBI Taxonomy" id="10090"/>
    <lineage>
        <taxon>Eukaryota</taxon>
        <taxon>Metazoa</taxon>
        <taxon>Chordata</taxon>
        <taxon>Craniata</taxon>
        <taxon>Vertebrata</taxon>
        <taxon>Euteleostomi</taxon>
        <taxon>Mammalia</taxon>
        <taxon>Eutheria</taxon>
        <taxon>Euarchontoglires</taxon>
        <taxon>Glires</taxon>
        <taxon>Rodentia</taxon>
        <taxon>Myomorpha</taxon>
        <taxon>Muroidea</taxon>
        <taxon>Muridae</taxon>
        <taxon>Murinae</taxon>
        <taxon>Mus</taxon>
        <taxon>Mus</taxon>
    </lineage>
</organism>
<evidence type="ECO:0000313" key="8">
    <source>
        <dbReference type="Ensembl" id="ENSMUSP00000159675.1"/>
    </source>
</evidence>
<dbReference type="InterPro" id="IPR051443">
    <property type="entry name" value="XLR/SYCP3"/>
</dbReference>
<keyword evidence="13" id="KW-1185">Reference proteome</keyword>
<reference evidence="5 13" key="1">
    <citation type="journal article" date="2009" name="PLoS Biol.">
        <title>Lineage-specific biology revealed by a finished genome assembly of the mouse.</title>
        <authorList>
            <consortium name="Mouse Genome Sequencing Consortium"/>
            <person name="Church D.M."/>
            <person name="Goodstadt L."/>
            <person name="Hillier L.W."/>
            <person name="Zody M.C."/>
            <person name="Goldstein S."/>
            <person name="She X."/>
            <person name="Bult C.J."/>
            <person name="Agarwala R."/>
            <person name="Cherry J.L."/>
            <person name="DiCuccio M."/>
            <person name="Hlavina W."/>
            <person name="Kapustin Y."/>
            <person name="Meric P."/>
            <person name="Maglott D."/>
            <person name="Birtle Z."/>
            <person name="Marques A.C."/>
            <person name="Graves T."/>
            <person name="Zhou S."/>
            <person name="Teague B."/>
            <person name="Potamousis K."/>
            <person name="Churas C."/>
            <person name="Place M."/>
            <person name="Herschleb J."/>
            <person name="Runnheim R."/>
            <person name="Forrest D."/>
            <person name="Amos-Landgraf J."/>
            <person name="Schwartz D.C."/>
            <person name="Cheng Z."/>
            <person name="Lindblad-Toh K."/>
            <person name="Eichler E.E."/>
            <person name="Ponting C.P."/>
        </authorList>
    </citation>
    <scope>NUCLEOTIDE SEQUENCE [LARGE SCALE GENOMIC DNA]</scope>
    <source>
        <strain evidence="5 13">C57BL/6J</strain>
    </source>
</reference>
<dbReference type="MGI" id="MGI:5434025">
    <property type="gene designation" value="Gm21861"/>
</dbReference>
<keyword evidence="2" id="KW-0175">Coiled coil</keyword>
<comment type="similarity">
    <text evidence="1">Belongs to the XLR/SYCP3 family.</text>
</comment>
<dbReference type="MGI" id="MGI:5579597">
    <property type="gene designation" value="Gm28891"/>
</dbReference>
<dbReference type="Ensembl" id="ENSMUST00000249291.1">
    <property type="protein sequence ID" value="ENSMUSP00000159667.1"/>
    <property type="gene ID" value="ENSMUSG00000101653.3"/>
</dbReference>
<dbReference type="ExpressionAtlas" id="A0A087WP97">
    <property type="expression patterns" value="differential"/>
</dbReference>
<evidence type="ECO:0000313" key="9">
    <source>
        <dbReference type="Ensembl" id="ENSMUSP00000159676.1"/>
    </source>
</evidence>
<evidence type="ECO:0000313" key="11">
    <source>
        <dbReference type="Ensembl" id="ENSMUSP00000159678.1"/>
    </source>
</evidence>
<dbReference type="InterPro" id="IPR006888">
    <property type="entry name" value="XLR/SYCP3/FAM9_dom"/>
</dbReference>
<dbReference type="MGI" id="MGI:5434148">
    <property type="gene designation" value="Gm20792"/>
</dbReference>
<evidence type="ECO:0000256" key="2">
    <source>
        <dbReference type="ARBA" id="ARBA00023054"/>
    </source>
</evidence>
<dbReference type="SMR" id="A0A087WP97"/>
<dbReference type="MGI" id="MGI:7510159">
    <property type="gene designation" value="Gm57478"/>
</dbReference>
<dbReference type="Ensembl" id="ENSMUST00000249303.1">
    <property type="protein sequence ID" value="ENSMUSP00000159678.1"/>
    <property type="gene ID" value="ENSMUSG00000095141.8"/>
</dbReference>
<evidence type="ECO:0000313" key="12">
    <source>
        <dbReference type="Ensembl" id="ENSMUSP00000159679.1"/>
    </source>
</evidence>
<dbReference type="Ensembl" id="ENSMUST00000249290.1">
    <property type="protein sequence ID" value="ENSMUSP00000159666.1"/>
    <property type="gene ID" value="ENSMUSG00000100667.3"/>
</dbReference>
<name>A0A087WP97_MOUSE</name>
<dbReference type="HOGENOM" id="CLU_101027_1_0_1"/>
<dbReference type="MGI" id="MGI:5434611">
    <property type="gene designation" value="Gm21256"/>
</dbReference>
<dbReference type="Ensembl" id="ENSMUST00000249302.1">
    <property type="protein sequence ID" value="ENSMUSP00000159677.1"/>
    <property type="gene ID" value="ENSMUSG00000095011.8"/>
</dbReference>